<keyword evidence="2" id="KW-1185">Reference proteome</keyword>
<name>A0ABR6SAU6_ANAVA</name>
<protein>
    <submittedName>
        <fullName evidence="1">Uncharacterized protein</fullName>
    </submittedName>
</protein>
<dbReference type="Proteomes" id="UP000570851">
    <property type="component" value="Unassembled WGS sequence"/>
</dbReference>
<dbReference type="GeneID" id="58722628"/>
<reference evidence="1 2" key="1">
    <citation type="submission" date="2019-11" db="EMBL/GenBank/DDBJ databases">
        <title>Comparison of genomes from free-living endosymbiotic cyanobacteria isolated from Azolla.</title>
        <authorList>
            <person name="Thiel T."/>
            <person name="Pratte B."/>
        </authorList>
    </citation>
    <scope>NUCLEOTIDE SEQUENCE [LARGE SCALE GENOMIC DNA]</scope>
    <source>
        <strain evidence="1 2">N2B</strain>
    </source>
</reference>
<evidence type="ECO:0000313" key="2">
    <source>
        <dbReference type="Proteomes" id="UP000570851"/>
    </source>
</evidence>
<dbReference type="RefSeq" id="WP_153228335.1">
    <property type="nucleotide sequence ID" value="NZ_JACKZP010000066.1"/>
</dbReference>
<proteinExistence type="predicted"/>
<accession>A0ABR6SAU6</accession>
<gene>
    <name evidence="1" type="ORF">GNE12_16625</name>
</gene>
<comment type="caution">
    <text evidence="1">The sequence shown here is derived from an EMBL/GenBank/DDBJ whole genome shotgun (WGS) entry which is preliminary data.</text>
</comment>
<organism evidence="1 2">
    <name type="scientific">Trichormus variabilis N2B</name>
    <dbReference type="NCBI Taxonomy" id="2681315"/>
    <lineage>
        <taxon>Bacteria</taxon>
        <taxon>Bacillati</taxon>
        <taxon>Cyanobacteriota</taxon>
        <taxon>Cyanophyceae</taxon>
        <taxon>Nostocales</taxon>
        <taxon>Nostocaceae</taxon>
        <taxon>Trichormus</taxon>
    </lineage>
</organism>
<sequence>MEIQCDKVEVYEITDQGKYVAVIREGSEYCFYVHDNSEQLKFYVKNLHGSHVYRAD</sequence>
<evidence type="ECO:0000313" key="1">
    <source>
        <dbReference type="EMBL" id="MBC1303537.1"/>
    </source>
</evidence>
<dbReference type="EMBL" id="JACKZP010000066">
    <property type="protein sequence ID" value="MBC1303537.1"/>
    <property type="molecule type" value="Genomic_DNA"/>
</dbReference>